<evidence type="ECO:0000313" key="3">
    <source>
        <dbReference type="Proteomes" id="UP000249547"/>
    </source>
</evidence>
<name>A0A327QRQ6_9BACT</name>
<comment type="caution">
    <text evidence="2">The sequence shown here is derived from an EMBL/GenBank/DDBJ whole genome shotgun (WGS) entry which is preliminary data.</text>
</comment>
<proteinExistence type="predicted"/>
<organism evidence="2 3">
    <name type="scientific">Chitinophaga skermanii</name>
    <dbReference type="NCBI Taxonomy" id="331697"/>
    <lineage>
        <taxon>Bacteria</taxon>
        <taxon>Pseudomonadati</taxon>
        <taxon>Bacteroidota</taxon>
        <taxon>Chitinophagia</taxon>
        <taxon>Chitinophagales</taxon>
        <taxon>Chitinophagaceae</taxon>
        <taxon>Chitinophaga</taxon>
    </lineage>
</organism>
<dbReference type="EMBL" id="QLLL01000003">
    <property type="protein sequence ID" value="RAJ06585.1"/>
    <property type="molecule type" value="Genomic_DNA"/>
</dbReference>
<dbReference type="RefSeq" id="WP_111597194.1">
    <property type="nucleotide sequence ID" value="NZ_QLLL01000003.1"/>
</dbReference>
<keyword evidence="1" id="KW-0732">Signal</keyword>
<evidence type="ECO:0000313" key="2">
    <source>
        <dbReference type="EMBL" id="RAJ06585.1"/>
    </source>
</evidence>
<dbReference type="OrthoDB" id="9809066at2"/>
<accession>A0A327QRQ6</accession>
<dbReference type="Proteomes" id="UP000249547">
    <property type="component" value="Unassembled WGS sequence"/>
</dbReference>
<dbReference type="AlphaFoldDB" id="A0A327QRQ6"/>
<gene>
    <name evidence="2" type="ORF">LX64_01712</name>
</gene>
<feature type="signal peptide" evidence="1">
    <location>
        <begin position="1"/>
        <end position="21"/>
    </location>
</feature>
<reference evidence="2 3" key="1">
    <citation type="submission" date="2018-06" db="EMBL/GenBank/DDBJ databases">
        <title>Genomic Encyclopedia of Archaeal and Bacterial Type Strains, Phase II (KMG-II): from individual species to whole genera.</title>
        <authorList>
            <person name="Goeker M."/>
        </authorList>
    </citation>
    <scope>NUCLEOTIDE SEQUENCE [LARGE SCALE GENOMIC DNA]</scope>
    <source>
        <strain evidence="2 3">DSM 23857</strain>
    </source>
</reference>
<sequence>MKVLRLFTSGLVLLASQHVFAQQEQSKSSAQELANKLANPVASLISVPFQNNVDWGIGPLEGSKYTLNFQPVIPIKLSKSLNLITRYILPIIDQYNITGQGEHQFGLSDATVSAFFAPANPKNGFIWGVGPALLIPTGTQAALSTKKWGAGPTVLLLKQGKANTVGFLANQIWSYAGDENRSAVNQLFAQPFYTHNWPTGAGVGVNAEMTFDWQHKNTTAFLNPTASGVTKLGKQPIQFAVGPRIPVLGPRESKADFGLRGVLIFVF</sequence>
<protein>
    <recommendedName>
        <fullName evidence="4">Outer membrane beta-barrel porin/alpha-amylase</fullName>
    </recommendedName>
</protein>
<evidence type="ECO:0008006" key="4">
    <source>
        <dbReference type="Google" id="ProtNLM"/>
    </source>
</evidence>
<feature type="chain" id="PRO_5016399969" description="Outer membrane beta-barrel porin/alpha-amylase" evidence="1">
    <location>
        <begin position="22"/>
        <end position="267"/>
    </location>
</feature>
<keyword evidence="3" id="KW-1185">Reference proteome</keyword>
<evidence type="ECO:0000256" key="1">
    <source>
        <dbReference type="SAM" id="SignalP"/>
    </source>
</evidence>